<dbReference type="EMBL" id="GBXM01040783">
    <property type="protein sequence ID" value="JAH67794.1"/>
    <property type="molecule type" value="Transcribed_RNA"/>
</dbReference>
<reference evidence="1" key="2">
    <citation type="journal article" date="2015" name="Fish Shellfish Immunol.">
        <title>Early steps in the European eel (Anguilla anguilla)-Vibrio vulnificus interaction in the gills: Role of the RtxA13 toxin.</title>
        <authorList>
            <person name="Callol A."/>
            <person name="Pajuelo D."/>
            <person name="Ebbesson L."/>
            <person name="Teles M."/>
            <person name="MacKenzie S."/>
            <person name="Amaro C."/>
        </authorList>
    </citation>
    <scope>NUCLEOTIDE SEQUENCE</scope>
</reference>
<name>A0A0E9UPM0_ANGAN</name>
<proteinExistence type="predicted"/>
<sequence>MLVTTQVEIMILKVKTCN</sequence>
<dbReference type="AlphaFoldDB" id="A0A0E9UPM0"/>
<protein>
    <submittedName>
        <fullName evidence="1">Uncharacterized protein</fullName>
    </submittedName>
</protein>
<accession>A0A0E9UPM0</accession>
<evidence type="ECO:0000313" key="1">
    <source>
        <dbReference type="EMBL" id="JAH67794.1"/>
    </source>
</evidence>
<organism evidence="1">
    <name type="scientific">Anguilla anguilla</name>
    <name type="common">European freshwater eel</name>
    <name type="synonym">Muraena anguilla</name>
    <dbReference type="NCBI Taxonomy" id="7936"/>
    <lineage>
        <taxon>Eukaryota</taxon>
        <taxon>Metazoa</taxon>
        <taxon>Chordata</taxon>
        <taxon>Craniata</taxon>
        <taxon>Vertebrata</taxon>
        <taxon>Euteleostomi</taxon>
        <taxon>Actinopterygii</taxon>
        <taxon>Neopterygii</taxon>
        <taxon>Teleostei</taxon>
        <taxon>Anguilliformes</taxon>
        <taxon>Anguillidae</taxon>
        <taxon>Anguilla</taxon>
    </lineage>
</organism>
<reference evidence="1" key="1">
    <citation type="submission" date="2014-11" db="EMBL/GenBank/DDBJ databases">
        <authorList>
            <person name="Amaro Gonzalez C."/>
        </authorList>
    </citation>
    <scope>NUCLEOTIDE SEQUENCE</scope>
</reference>